<sequence>MGSTLQKAIVQKQWNNVALHSLLSNKQWSMNKMILNRRQLLKIMAAGSVASLLPKSLSAKNTISPPIKAIAFDAFPVFDPRPIFMLAKQIDPSGVFAKLWFNKIFGYTWLHTSANRYKSFEAIIKDALVFSAQRLKIKLSSENQKQLLSIWVNLKAWPDVKSTLKQLQEQNIRLGFLSNFSEEMLRRNAKNSGIEKQFEFYLSTDQVKLFKPSPAAYQMGVDQLSMPKENIAFTAFAGWDASGASWFGYPTVWVNRLDFPAEKLGTPISQVGRDLSALTKFVAHRNQWKS</sequence>
<dbReference type="AlphaFoldDB" id="A0A3B0YF33"/>
<dbReference type="InterPro" id="IPR036412">
    <property type="entry name" value="HAD-like_sf"/>
</dbReference>
<dbReference type="PRINTS" id="PR00413">
    <property type="entry name" value="HADHALOGNASE"/>
</dbReference>
<dbReference type="InterPro" id="IPR023214">
    <property type="entry name" value="HAD_sf"/>
</dbReference>
<dbReference type="InterPro" id="IPR023198">
    <property type="entry name" value="PGP-like_dom2"/>
</dbReference>
<dbReference type="Pfam" id="PF00702">
    <property type="entry name" value="Hydrolase"/>
    <property type="match status" value="1"/>
</dbReference>
<dbReference type="Gene3D" id="3.40.50.1000">
    <property type="entry name" value="HAD superfamily/HAD-like"/>
    <property type="match status" value="1"/>
</dbReference>
<proteinExistence type="inferred from homology"/>
<comment type="similarity">
    <text evidence="1">Belongs to the HAD-like hydrolase superfamily. S-2-haloalkanoic acid dehalogenase family.</text>
</comment>
<protein>
    <recommendedName>
        <fullName evidence="4">Haloacid dehalogenase, type II</fullName>
    </recommendedName>
</protein>
<organism evidence="3">
    <name type="scientific">hydrothermal vent metagenome</name>
    <dbReference type="NCBI Taxonomy" id="652676"/>
    <lineage>
        <taxon>unclassified sequences</taxon>
        <taxon>metagenomes</taxon>
        <taxon>ecological metagenomes</taxon>
    </lineage>
</organism>
<reference evidence="3" key="1">
    <citation type="submission" date="2018-06" db="EMBL/GenBank/DDBJ databases">
        <authorList>
            <person name="Zhirakovskaya E."/>
        </authorList>
    </citation>
    <scope>NUCLEOTIDE SEQUENCE</scope>
</reference>
<name>A0A3B0YF33_9ZZZZ</name>
<dbReference type="SUPFAM" id="SSF56784">
    <property type="entry name" value="HAD-like"/>
    <property type="match status" value="1"/>
</dbReference>
<dbReference type="PANTHER" id="PTHR43316:SF3">
    <property type="entry name" value="HALOACID DEHALOGENASE, TYPE II (AFU_ORTHOLOGUE AFUA_2G07750)-RELATED"/>
    <property type="match status" value="1"/>
</dbReference>
<dbReference type="InterPro" id="IPR051540">
    <property type="entry name" value="S-2-haloacid_dehalogenase"/>
</dbReference>
<keyword evidence="2" id="KW-0378">Hydrolase</keyword>
<dbReference type="NCBIfam" id="TIGR01493">
    <property type="entry name" value="HAD-SF-IA-v2"/>
    <property type="match status" value="1"/>
</dbReference>
<dbReference type="NCBIfam" id="TIGR01428">
    <property type="entry name" value="HAD_type_II"/>
    <property type="match status" value="1"/>
</dbReference>
<evidence type="ECO:0000256" key="2">
    <source>
        <dbReference type="ARBA" id="ARBA00022801"/>
    </source>
</evidence>
<dbReference type="PANTHER" id="PTHR43316">
    <property type="entry name" value="HYDROLASE, HALOACID DELAHOGENASE-RELATED"/>
    <property type="match status" value="1"/>
</dbReference>
<dbReference type="Gene3D" id="1.10.150.240">
    <property type="entry name" value="Putative phosphatase, domain 2"/>
    <property type="match status" value="1"/>
</dbReference>
<dbReference type="CDD" id="cd02588">
    <property type="entry name" value="HAD_L2-DEX"/>
    <property type="match status" value="1"/>
</dbReference>
<accession>A0A3B0YF33</accession>
<evidence type="ECO:0008006" key="4">
    <source>
        <dbReference type="Google" id="ProtNLM"/>
    </source>
</evidence>
<dbReference type="EMBL" id="UOFL01000143">
    <property type="protein sequence ID" value="VAW78031.1"/>
    <property type="molecule type" value="Genomic_DNA"/>
</dbReference>
<evidence type="ECO:0000313" key="3">
    <source>
        <dbReference type="EMBL" id="VAW78031.1"/>
    </source>
</evidence>
<gene>
    <name evidence="3" type="ORF">MNBD_GAMMA12-3882</name>
</gene>
<dbReference type="GO" id="GO:0019120">
    <property type="term" value="F:hydrolase activity, acting on acid halide bonds, in C-halide compounds"/>
    <property type="evidence" value="ECO:0007669"/>
    <property type="project" value="InterPro"/>
</dbReference>
<dbReference type="InterPro" id="IPR006439">
    <property type="entry name" value="HAD-SF_hydro_IA"/>
</dbReference>
<evidence type="ECO:0000256" key="1">
    <source>
        <dbReference type="ARBA" id="ARBA00008106"/>
    </source>
</evidence>
<dbReference type="InterPro" id="IPR006328">
    <property type="entry name" value="2-HAD"/>
</dbReference>